<keyword evidence="2" id="KW-1133">Transmembrane helix</keyword>
<evidence type="ECO:0000256" key="1">
    <source>
        <dbReference type="SAM" id="MobiDB-lite"/>
    </source>
</evidence>
<name>A0A9Q0RPJ9_BLOTA</name>
<evidence type="ECO:0000313" key="4">
    <source>
        <dbReference type="Proteomes" id="UP001142055"/>
    </source>
</evidence>
<gene>
    <name evidence="3" type="ORF">RDWZM_006698</name>
</gene>
<feature type="transmembrane region" description="Helical" evidence="2">
    <location>
        <begin position="413"/>
        <end position="435"/>
    </location>
</feature>
<feature type="compositionally biased region" description="Polar residues" evidence="1">
    <location>
        <begin position="257"/>
        <end position="267"/>
    </location>
</feature>
<evidence type="ECO:0000313" key="3">
    <source>
        <dbReference type="EMBL" id="KAJ6220886.1"/>
    </source>
</evidence>
<keyword evidence="4" id="KW-1185">Reference proteome</keyword>
<accession>A0A9Q0RPJ9</accession>
<organism evidence="3 4">
    <name type="scientific">Blomia tropicalis</name>
    <name type="common">Mite</name>
    <dbReference type="NCBI Taxonomy" id="40697"/>
    <lineage>
        <taxon>Eukaryota</taxon>
        <taxon>Metazoa</taxon>
        <taxon>Ecdysozoa</taxon>
        <taxon>Arthropoda</taxon>
        <taxon>Chelicerata</taxon>
        <taxon>Arachnida</taxon>
        <taxon>Acari</taxon>
        <taxon>Acariformes</taxon>
        <taxon>Sarcoptiformes</taxon>
        <taxon>Astigmata</taxon>
        <taxon>Glycyphagoidea</taxon>
        <taxon>Echimyopodidae</taxon>
        <taxon>Blomia</taxon>
    </lineage>
</organism>
<reference evidence="3" key="1">
    <citation type="submission" date="2022-12" db="EMBL/GenBank/DDBJ databases">
        <title>Genome assemblies of Blomia tropicalis.</title>
        <authorList>
            <person name="Cui Y."/>
        </authorList>
    </citation>
    <scope>NUCLEOTIDE SEQUENCE</scope>
    <source>
        <tissue evidence="3">Adult mites</tissue>
    </source>
</reference>
<dbReference type="EMBL" id="JAPWDV010000002">
    <property type="protein sequence ID" value="KAJ6220886.1"/>
    <property type="molecule type" value="Genomic_DNA"/>
</dbReference>
<feature type="compositionally biased region" description="Polar residues" evidence="1">
    <location>
        <begin position="297"/>
        <end position="328"/>
    </location>
</feature>
<dbReference type="AlphaFoldDB" id="A0A9Q0RPJ9"/>
<evidence type="ECO:0000256" key="2">
    <source>
        <dbReference type="SAM" id="Phobius"/>
    </source>
</evidence>
<comment type="caution">
    <text evidence="3">The sequence shown here is derived from an EMBL/GenBank/DDBJ whole genome shotgun (WGS) entry which is preliminary data.</text>
</comment>
<protein>
    <submittedName>
        <fullName evidence="3">Uncharacterized protein</fullName>
    </submittedName>
</protein>
<sequence>MIQSKNHPLLEHNITFTTALEVDRVSSIVDGVATPRIIGDTSTSTAAVAYGIGASGGGGGGGGGAGAGGVVAAGSSSVAGGGFDDLDDHTLVYGGSRPLHKTTSNSIYRAHHSRTNGIGGAGTNSVGGSFSRHASFVSHSRSSNLDSDQDVLTVAPGSGGGGGILTPVPFHGPYATYATSSAGSHRSSGTSIQLCRCGSGGPLLPSASNSPPTLPPIPPLPPSGALVHHVHAQHPKHAQHPQQSNLATSAYSRLVQSLPSTPNSTRRPASPMRPLFCQNQLPSHHIDALGASTSSGAGVPLISSNDSPGTYRQHTNVNRNSSNGTNQEHAGIGGGSGAGGVGGGGSGGVDGHQHQSHSSAHKGLRALHQWTRNQRQRTTGSGSRSHTTVASGNMASSSSSSGGVQPLMKLSTLVIVLLAFLIIGFIVLSPLFHYLM</sequence>
<dbReference type="Proteomes" id="UP001142055">
    <property type="component" value="Chromosome 2"/>
</dbReference>
<feature type="region of interest" description="Disordered" evidence="1">
    <location>
        <begin position="297"/>
        <end position="404"/>
    </location>
</feature>
<keyword evidence="2" id="KW-0472">Membrane</keyword>
<feature type="compositionally biased region" description="Low complexity" evidence="1">
    <location>
        <begin position="376"/>
        <end position="385"/>
    </location>
</feature>
<feature type="compositionally biased region" description="Polar residues" evidence="1">
    <location>
        <begin position="386"/>
        <end position="395"/>
    </location>
</feature>
<keyword evidence="2" id="KW-0812">Transmembrane</keyword>
<feature type="compositionally biased region" description="Gly residues" evidence="1">
    <location>
        <begin position="331"/>
        <end position="350"/>
    </location>
</feature>
<proteinExistence type="predicted"/>
<feature type="region of interest" description="Disordered" evidence="1">
    <location>
        <begin position="257"/>
        <end position="277"/>
    </location>
</feature>